<sequence length="621" mass="69473">MHLQSWKKDSQELQRTGLKQRGTSGWDLVSAVLLMIFYRPVLTLQHRQRRNVRHIFIRFSAWEYAGSDQLWAGLITALCDGIEGHFGLVPVSVYRAVGRKCGLVEAPLRKEWVSKRYLCLPLWAAVLLVGGAGVGVAILVLLFGVPIGNASGDAIAVAEGLGATAVGITAAAALRMGAMVVRNVVITQKAQLERQMNRTDLSAQLGFMSNVKREVQTITSFLQFMEIFQRRKLRVVLEVTSLDHCSPDRVVGVLDAMNILLSDNEAPFISILVADPSIIVGCVESSLYMKGMANNGYEFLNRIVTLPFSVPKTDSDTKLQLMRSIVTYREEQEKSLEEEEGLGVDAEPPKRCGKGFKAKDLIQEAFEFLLDENTKLYLTDNVVQMKRVINTISVMIRLMATQVPREKLCPQKVASWVLLASQWPCRLSWILQCIEDDEQMGRLGVCQGGQLGPDLLLWDVYEKNLEEFVMFASQLEKLLELDGDPELFHSFLSGRFQVKDARFFVLYTVNMDSSLKRHMELLRGSHGLKSSKRAPGLSRCLLRAPKKAEGRSKPLPLQRKEEHIQGLPRDRSLRSPCSGPLVRPLGAASPAYPEPQRSNRRLTVSWQTVAARKAIFSPTPL</sequence>
<feature type="compositionally biased region" description="Basic and acidic residues" evidence="1">
    <location>
        <begin position="547"/>
        <end position="573"/>
    </location>
</feature>
<feature type="transmembrane region" description="Helical" evidence="2">
    <location>
        <begin position="25"/>
        <end position="44"/>
    </location>
</feature>
<feature type="domain" description="KAP NTPase" evidence="3">
    <location>
        <begin position="49"/>
        <end position="398"/>
    </location>
</feature>
<dbReference type="PANTHER" id="PTHR22674:SF8">
    <property type="entry name" value="KAP NTPASE DOMAIN-CONTAINING PROTEIN"/>
    <property type="match status" value="1"/>
</dbReference>
<keyword evidence="2" id="KW-0812">Transmembrane</keyword>
<organism evidence="4 5">
    <name type="scientific">Varanus komodoensis</name>
    <name type="common">Komodo dragon</name>
    <dbReference type="NCBI Taxonomy" id="61221"/>
    <lineage>
        <taxon>Eukaryota</taxon>
        <taxon>Metazoa</taxon>
        <taxon>Chordata</taxon>
        <taxon>Craniata</taxon>
        <taxon>Vertebrata</taxon>
        <taxon>Euteleostomi</taxon>
        <taxon>Lepidosauria</taxon>
        <taxon>Squamata</taxon>
        <taxon>Bifurcata</taxon>
        <taxon>Unidentata</taxon>
        <taxon>Episquamata</taxon>
        <taxon>Toxicofera</taxon>
        <taxon>Anguimorpha</taxon>
        <taxon>Paleoanguimorpha</taxon>
        <taxon>Varanoidea</taxon>
        <taxon>Varanidae</taxon>
        <taxon>Varanus</taxon>
    </lineage>
</organism>
<keyword evidence="2" id="KW-0472">Membrane</keyword>
<feature type="transmembrane region" description="Helical" evidence="2">
    <location>
        <begin position="117"/>
        <end position="143"/>
    </location>
</feature>
<protein>
    <recommendedName>
        <fullName evidence="3">KAP NTPase domain-containing protein</fullName>
    </recommendedName>
</protein>
<dbReference type="PANTHER" id="PTHR22674">
    <property type="entry name" value="NTPASE, KAP FAMILY P-LOOP DOMAIN-CONTAINING 1"/>
    <property type="match status" value="1"/>
</dbReference>
<accession>A0A8D2IP45</accession>
<evidence type="ECO:0000259" key="3">
    <source>
        <dbReference type="Pfam" id="PF07693"/>
    </source>
</evidence>
<reference evidence="4" key="1">
    <citation type="submission" date="2025-08" db="UniProtKB">
        <authorList>
            <consortium name="Ensembl"/>
        </authorList>
    </citation>
    <scope>IDENTIFICATION</scope>
</reference>
<evidence type="ECO:0000313" key="5">
    <source>
        <dbReference type="Proteomes" id="UP000694545"/>
    </source>
</evidence>
<dbReference type="Pfam" id="PF07693">
    <property type="entry name" value="KAP_NTPase"/>
    <property type="match status" value="1"/>
</dbReference>
<dbReference type="Proteomes" id="UP000694545">
    <property type="component" value="Unplaced"/>
</dbReference>
<dbReference type="AlphaFoldDB" id="A0A8D2IP45"/>
<evidence type="ECO:0000256" key="1">
    <source>
        <dbReference type="SAM" id="MobiDB-lite"/>
    </source>
</evidence>
<keyword evidence="5" id="KW-1185">Reference proteome</keyword>
<dbReference type="InterPro" id="IPR052754">
    <property type="entry name" value="NTPase_KAP_P-loop"/>
</dbReference>
<reference evidence="4" key="2">
    <citation type="submission" date="2025-09" db="UniProtKB">
        <authorList>
            <consortium name="Ensembl"/>
        </authorList>
    </citation>
    <scope>IDENTIFICATION</scope>
</reference>
<dbReference type="OMA" id="MKGMANN"/>
<evidence type="ECO:0000256" key="2">
    <source>
        <dbReference type="SAM" id="Phobius"/>
    </source>
</evidence>
<proteinExistence type="predicted"/>
<name>A0A8D2IP45_VARKO</name>
<keyword evidence="2" id="KW-1133">Transmembrane helix</keyword>
<evidence type="ECO:0000313" key="4">
    <source>
        <dbReference type="Ensembl" id="ENSVKKP00000000178.1"/>
    </source>
</evidence>
<dbReference type="Ensembl" id="ENSVKKT00000000185.1">
    <property type="protein sequence ID" value="ENSVKKP00000000178.1"/>
    <property type="gene ID" value="ENSVKKG00000000178.1"/>
</dbReference>
<feature type="region of interest" description="Disordered" evidence="1">
    <location>
        <begin position="547"/>
        <end position="599"/>
    </location>
</feature>
<dbReference type="InterPro" id="IPR011646">
    <property type="entry name" value="KAP_P-loop"/>
</dbReference>